<proteinExistence type="predicted"/>
<evidence type="ECO:0000256" key="1">
    <source>
        <dbReference type="SAM" id="Phobius"/>
    </source>
</evidence>
<protein>
    <submittedName>
        <fullName evidence="2">Uncharacterized protein</fullName>
    </submittedName>
</protein>
<dbReference type="AlphaFoldDB" id="A0A1D1VTM3"/>
<comment type="caution">
    <text evidence="2">The sequence shown here is derived from an EMBL/GenBank/DDBJ whole genome shotgun (WGS) entry which is preliminary data.</text>
</comment>
<evidence type="ECO:0000313" key="2">
    <source>
        <dbReference type="EMBL" id="GAV02314.1"/>
    </source>
</evidence>
<gene>
    <name evidence="2" type="primary">RvY_12899-1</name>
    <name evidence="2" type="synonym">RvY_12899.1</name>
    <name evidence="2" type="ORF">RvY_12899</name>
</gene>
<keyword evidence="1" id="KW-1133">Transmembrane helix</keyword>
<reference evidence="2 3" key="1">
    <citation type="journal article" date="2016" name="Nat. Commun.">
        <title>Extremotolerant tardigrade genome and improved radiotolerance of human cultured cells by tardigrade-unique protein.</title>
        <authorList>
            <person name="Hashimoto T."/>
            <person name="Horikawa D.D."/>
            <person name="Saito Y."/>
            <person name="Kuwahara H."/>
            <person name="Kozuka-Hata H."/>
            <person name="Shin-I T."/>
            <person name="Minakuchi Y."/>
            <person name="Ohishi K."/>
            <person name="Motoyama A."/>
            <person name="Aizu T."/>
            <person name="Enomoto A."/>
            <person name="Kondo K."/>
            <person name="Tanaka S."/>
            <person name="Hara Y."/>
            <person name="Koshikawa S."/>
            <person name="Sagara H."/>
            <person name="Miura T."/>
            <person name="Yokobori S."/>
            <person name="Miyagawa K."/>
            <person name="Suzuki Y."/>
            <person name="Kubo T."/>
            <person name="Oyama M."/>
            <person name="Kohara Y."/>
            <person name="Fujiyama A."/>
            <person name="Arakawa K."/>
            <person name="Katayama T."/>
            <person name="Toyoda A."/>
            <person name="Kunieda T."/>
        </authorList>
    </citation>
    <scope>NUCLEOTIDE SEQUENCE [LARGE SCALE GENOMIC DNA]</scope>
    <source>
        <strain evidence="2 3">YOKOZUNA-1</strain>
    </source>
</reference>
<dbReference type="Proteomes" id="UP000186922">
    <property type="component" value="Unassembled WGS sequence"/>
</dbReference>
<evidence type="ECO:0000313" key="3">
    <source>
        <dbReference type="Proteomes" id="UP000186922"/>
    </source>
</evidence>
<keyword evidence="3" id="KW-1185">Reference proteome</keyword>
<name>A0A1D1VTM3_RAMVA</name>
<keyword evidence="1" id="KW-0472">Membrane</keyword>
<organism evidence="2 3">
    <name type="scientific">Ramazzottius varieornatus</name>
    <name type="common">Water bear</name>
    <name type="synonym">Tardigrade</name>
    <dbReference type="NCBI Taxonomy" id="947166"/>
    <lineage>
        <taxon>Eukaryota</taxon>
        <taxon>Metazoa</taxon>
        <taxon>Ecdysozoa</taxon>
        <taxon>Tardigrada</taxon>
        <taxon>Eutardigrada</taxon>
        <taxon>Parachela</taxon>
        <taxon>Hypsibioidea</taxon>
        <taxon>Ramazzottiidae</taxon>
        <taxon>Ramazzottius</taxon>
    </lineage>
</organism>
<accession>A0A1D1VTM3</accession>
<dbReference type="EMBL" id="BDGG01000008">
    <property type="protein sequence ID" value="GAV02314.1"/>
    <property type="molecule type" value="Genomic_DNA"/>
</dbReference>
<sequence length="139" mass="15302">MTCGGLAGVVAAGVPKNSVVALIVLICKLTVSMAFIISELLEDAFGQEFFNLGVPYVVYLGIFDPQTLEDGEKVGKHTTWRDVLHFKVPSYHQNSNRRRRELETVSESSPNQLPTGFHSQLWKAYTGEALSRHDHGGAT</sequence>
<feature type="transmembrane region" description="Helical" evidence="1">
    <location>
        <begin position="20"/>
        <end position="41"/>
    </location>
</feature>
<keyword evidence="1" id="KW-0812">Transmembrane</keyword>